<evidence type="ECO:0000256" key="6">
    <source>
        <dbReference type="ARBA" id="ARBA00022960"/>
    </source>
</evidence>
<evidence type="ECO:0000256" key="2">
    <source>
        <dbReference type="ARBA" id="ARBA00004236"/>
    </source>
</evidence>
<comment type="caution">
    <text evidence="14">The sequence shown here is derived from an EMBL/GenBank/DDBJ whole genome shotgun (WGS) entry which is preliminary data.</text>
</comment>
<keyword evidence="5 11" id="KW-0812">Transmembrane</keyword>
<organism evidence="14 15">
    <name type="scientific">Fictibacillus iocasae</name>
    <dbReference type="NCBI Taxonomy" id="2715437"/>
    <lineage>
        <taxon>Bacteria</taxon>
        <taxon>Bacillati</taxon>
        <taxon>Bacillota</taxon>
        <taxon>Bacilli</taxon>
        <taxon>Bacillales</taxon>
        <taxon>Fictibacillaceae</taxon>
        <taxon>Fictibacillus</taxon>
    </lineage>
</organism>
<evidence type="ECO:0000256" key="5">
    <source>
        <dbReference type="ARBA" id="ARBA00022692"/>
    </source>
</evidence>
<keyword evidence="15" id="KW-1185">Reference proteome</keyword>
<feature type="domain" description="Penicillin-binding protein transpeptidase" evidence="12">
    <location>
        <begin position="340"/>
        <end position="644"/>
    </location>
</feature>
<protein>
    <submittedName>
        <fullName evidence="14">Peptidoglycan D,D-transpeptidase FtsI family protein</fullName>
    </submittedName>
</protein>
<keyword evidence="9 11" id="KW-0472">Membrane</keyword>
<dbReference type="PANTHER" id="PTHR30627">
    <property type="entry name" value="PEPTIDOGLYCAN D,D-TRANSPEPTIDASE"/>
    <property type="match status" value="1"/>
</dbReference>
<dbReference type="Gene3D" id="1.10.10.1230">
    <property type="entry name" value="Penicillin-binding protein, N-terminal non-catalytic domain, head sub-domain"/>
    <property type="match status" value="1"/>
</dbReference>
<dbReference type="Gene3D" id="3.90.1310.10">
    <property type="entry name" value="Penicillin-binding protein 2a (Domain 2)"/>
    <property type="match status" value="1"/>
</dbReference>
<keyword evidence="6" id="KW-0133">Cell shape</keyword>
<evidence type="ECO:0000256" key="7">
    <source>
        <dbReference type="ARBA" id="ARBA00022984"/>
    </source>
</evidence>
<evidence type="ECO:0000256" key="10">
    <source>
        <dbReference type="ARBA" id="ARBA00023316"/>
    </source>
</evidence>
<proteinExistence type="inferred from homology"/>
<feature type="domain" description="Penicillin-binding protein dimerisation" evidence="13">
    <location>
        <begin position="60"/>
        <end position="288"/>
    </location>
</feature>
<keyword evidence="7" id="KW-0573">Peptidoglycan synthesis</keyword>
<evidence type="ECO:0000256" key="9">
    <source>
        <dbReference type="ARBA" id="ARBA00023136"/>
    </source>
</evidence>
<keyword evidence="10" id="KW-0961">Cell wall biogenesis/degradation</keyword>
<dbReference type="PANTHER" id="PTHR30627:SF2">
    <property type="entry name" value="PEPTIDOGLYCAN D,D-TRANSPEPTIDASE MRDA"/>
    <property type="match status" value="1"/>
</dbReference>
<comment type="similarity">
    <text evidence="3">Belongs to the transpeptidase family.</text>
</comment>
<evidence type="ECO:0000313" key="15">
    <source>
        <dbReference type="Proteomes" id="UP001596549"/>
    </source>
</evidence>
<accession>A0ABW2NM63</accession>
<evidence type="ECO:0000256" key="4">
    <source>
        <dbReference type="ARBA" id="ARBA00022475"/>
    </source>
</evidence>
<name>A0ABW2NM63_9BACL</name>
<dbReference type="InterPro" id="IPR005311">
    <property type="entry name" value="PBP_dimer"/>
</dbReference>
<dbReference type="RefSeq" id="WP_379745554.1">
    <property type="nucleotide sequence ID" value="NZ_JBHTCP010000003.1"/>
</dbReference>
<comment type="subcellular location">
    <subcellularLocation>
        <location evidence="2">Cell membrane</location>
    </subcellularLocation>
    <subcellularLocation>
        <location evidence="1">Membrane</location>
        <topology evidence="1">Single-pass membrane protein</topology>
    </subcellularLocation>
</comment>
<evidence type="ECO:0000256" key="8">
    <source>
        <dbReference type="ARBA" id="ARBA00022989"/>
    </source>
</evidence>
<dbReference type="Pfam" id="PF03717">
    <property type="entry name" value="PBP_dimer"/>
    <property type="match status" value="1"/>
</dbReference>
<dbReference type="Proteomes" id="UP001596549">
    <property type="component" value="Unassembled WGS sequence"/>
</dbReference>
<dbReference type="EMBL" id="JBHTCP010000003">
    <property type="protein sequence ID" value="MFC7370372.1"/>
    <property type="molecule type" value="Genomic_DNA"/>
</dbReference>
<dbReference type="InterPro" id="IPR001460">
    <property type="entry name" value="PCN-bd_Tpept"/>
</dbReference>
<keyword evidence="4" id="KW-1003">Cell membrane</keyword>
<gene>
    <name evidence="14" type="ORF">ACFQPF_01630</name>
</gene>
<reference evidence="15" key="1">
    <citation type="journal article" date="2019" name="Int. J. Syst. Evol. Microbiol.">
        <title>The Global Catalogue of Microorganisms (GCM) 10K type strain sequencing project: providing services to taxonomists for standard genome sequencing and annotation.</title>
        <authorList>
            <consortium name="The Broad Institute Genomics Platform"/>
            <consortium name="The Broad Institute Genome Sequencing Center for Infectious Disease"/>
            <person name="Wu L."/>
            <person name="Ma J."/>
        </authorList>
    </citation>
    <scope>NUCLEOTIDE SEQUENCE [LARGE SCALE GENOMIC DNA]</scope>
    <source>
        <strain evidence="15">NBRC 106396</strain>
    </source>
</reference>
<dbReference type="Pfam" id="PF00905">
    <property type="entry name" value="Transpeptidase"/>
    <property type="match status" value="1"/>
</dbReference>
<evidence type="ECO:0000256" key="11">
    <source>
        <dbReference type="SAM" id="Phobius"/>
    </source>
</evidence>
<dbReference type="SUPFAM" id="SSF56519">
    <property type="entry name" value="Penicillin binding protein dimerisation domain"/>
    <property type="match status" value="1"/>
</dbReference>
<keyword evidence="8 11" id="KW-1133">Transmembrane helix</keyword>
<evidence type="ECO:0000256" key="1">
    <source>
        <dbReference type="ARBA" id="ARBA00004167"/>
    </source>
</evidence>
<evidence type="ECO:0000259" key="13">
    <source>
        <dbReference type="Pfam" id="PF03717"/>
    </source>
</evidence>
<feature type="transmembrane region" description="Helical" evidence="11">
    <location>
        <begin position="12"/>
        <end position="36"/>
    </location>
</feature>
<dbReference type="InterPro" id="IPR050515">
    <property type="entry name" value="Beta-lactam/transpept"/>
</dbReference>
<evidence type="ECO:0000259" key="12">
    <source>
        <dbReference type="Pfam" id="PF00905"/>
    </source>
</evidence>
<evidence type="ECO:0000256" key="3">
    <source>
        <dbReference type="ARBA" id="ARBA00007171"/>
    </source>
</evidence>
<dbReference type="InterPro" id="IPR012338">
    <property type="entry name" value="Beta-lactam/transpept-like"/>
</dbReference>
<dbReference type="InterPro" id="IPR036138">
    <property type="entry name" value="PBP_dimer_sf"/>
</dbReference>
<sequence length="680" mass="77357">MKNNGKKKKNHVPLRLNALFLSVFVLFSVLILRLGYVQIVKGEEYKRTAYMTENVTTKLDSPRGKMYDSKFRVAVDNEPVFSITYTRTRGSRAEDRLLAARRLAMYIEKDTKDITVRDRKDFYILMYPKEASAKVTKKEKQKLSDEEYYKLLLSRITKEEISQFSDQDLEALAIKREMDRGYALTPQRIKIGATAQEVAKISEHLPELQGVDIKSDAQRSYPFGESFRDIFGQVKQIPKSRMDYYTARGNERNDLVGTSFLEEQYESLLRGEKTKIKYVTDKSGNPVGEPVEKDGARGNDLVLTVDMELQKRVEKVIEDELKESITGKDAYDNRQLNSAYVVMMNPKTGEILSLAGKEYDRDSRKFKNTPFGNIYNSYVMGSTVKGATVLTGMQQGVVDPNTIIFDAPLTFGDGRQMKSHEYMGAIGPVKALERSSNVYMWHIAMRLSGYDYSQKRFTDHKVNEAFQTLRNAYSQFGLGVQTGIDLPSEATGYHTGMSDELSQAMFFAIGQFDTYTPLQMAQYVSTIANDGYRMKPHLLKEVRQPAENPAELGKLLFRNEPEVMNRLEMKQEYLDVVKQGFRQVMAGSNGTAAWIFKNKEYKPAGKTGTAEIDKKTGLYNKTLVGYAPYDNPEVAFAVVVPNIREDFTNNEIGEGILDAYFELKKESLSNKPEPVKNNIQ</sequence>
<evidence type="ECO:0000313" key="14">
    <source>
        <dbReference type="EMBL" id="MFC7370372.1"/>
    </source>
</evidence>
<dbReference type="Gene3D" id="3.40.710.10">
    <property type="entry name" value="DD-peptidase/beta-lactamase superfamily"/>
    <property type="match status" value="1"/>
</dbReference>
<dbReference type="SUPFAM" id="SSF56601">
    <property type="entry name" value="beta-lactamase/transpeptidase-like"/>
    <property type="match status" value="1"/>
</dbReference>